<keyword evidence="2" id="KW-1185">Reference proteome</keyword>
<dbReference type="SUPFAM" id="SSF55785">
    <property type="entry name" value="PYP-like sensor domain (PAS domain)"/>
    <property type="match status" value="2"/>
</dbReference>
<sequence>MSQLAFLGATGALILGALAAVGMMSIWIRTNSKTEVTARTLIREAEDSITFLFEDETLSDATPLARDLMEFREAHRSDWENFLALLSSRFPHLRSKCGDLATVGKKKIKPADGQNGWIEAEFWNGMARITLVQDQDHPDETIHPLTATAMEHELETLRSIGEDSPQLIWKHDAEGVLIWANRSYMELSEILHAIGPNDVLPWPPREVFNQTARPVGAAPVIDMHRVDTPDQEKPIWFEITSLKRGTDTIHFAIDASAVVFARDAQRSFVQTLTKTFAQLSVGLVIFDSDRRLVLFNPALVDLTLLPTNFLIARPTLFSFLDRLRDNQMIPEPKDYASWRDQMVALESAATEGNYHETWPLPNGQTFRVTGKPHPNGAIAFLFEDISDEISLTRKFRSQIDISAAVIDNLASAVAVFSSSGSLVLANSAYRSLWGTQSEDAISSRDFLEELQIWQTTSAPSPVWVKLQETITRGRSDTPWDGSVWLDSHVEIVCRYSPLPDGNHQITFTPSERESGSASKVETVIFRPSQSMSV</sequence>
<evidence type="ECO:0000313" key="2">
    <source>
        <dbReference type="Proteomes" id="UP000005307"/>
    </source>
</evidence>
<accession>M9RK01</accession>
<dbReference type="STRING" id="391626.OAN307_c48200"/>
<dbReference type="AlphaFoldDB" id="M9RK01"/>
<dbReference type="KEGG" id="oat:OAN307_c48200"/>
<dbReference type="HOGENOM" id="CLU_039930_0_0_5"/>
<dbReference type="eggNOG" id="COG2205">
    <property type="taxonomic scope" value="Bacteria"/>
</dbReference>
<protein>
    <submittedName>
        <fullName evidence="1">PAS domain-containing protein</fullName>
    </submittedName>
</protein>
<dbReference type="InterPro" id="IPR035965">
    <property type="entry name" value="PAS-like_dom_sf"/>
</dbReference>
<dbReference type="RefSeq" id="WP_015502050.1">
    <property type="nucleotide sequence ID" value="NC_020911.1"/>
</dbReference>
<dbReference type="Pfam" id="PF12860">
    <property type="entry name" value="PAS_7"/>
    <property type="match status" value="1"/>
</dbReference>
<dbReference type="EMBL" id="CP003740">
    <property type="protein sequence ID" value="AGI70165.1"/>
    <property type="molecule type" value="Genomic_DNA"/>
</dbReference>
<proteinExistence type="predicted"/>
<dbReference type="Proteomes" id="UP000005307">
    <property type="component" value="Chromosome"/>
</dbReference>
<dbReference type="OrthoDB" id="9797304at2"/>
<reference evidence="1 2" key="1">
    <citation type="journal article" date="2013" name="PLoS ONE">
        <title>Poles Apart: Arctic and Antarctic Octadecabacter strains Share High Genome Plasticity and a New Type of Xanthorhodopsin.</title>
        <authorList>
            <person name="Vollmers J."/>
            <person name="Voget S."/>
            <person name="Dietrich S."/>
            <person name="Gollnow K."/>
            <person name="Smits M."/>
            <person name="Meyer K."/>
            <person name="Brinkhoff T."/>
            <person name="Simon M."/>
            <person name="Daniel R."/>
        </authorList>
    </citation>
    <scope>NUCLEOTIDE SEQUENCE [LARGE SCALE GENOMIC DNA]</scope>
    <source>
        <strain evidence="1 2">307</strain>
    </source>
</reference>
<name>M9RK01_9RHOB</name>
<evidence type="ECO:0000313" key="1">
    <source>
        <dbReference type="EMBL" id="AGI70165.1"/>
    </source>
</evidence>
<organism evidence="1 2">
    <name type="scientific">Octadecabacter antarcticus 307</name>
    <dbReference type="NCBI Taxonomy" id="391626"/>
    <lineage>
        <taxon>Bacteria</taxon>
        <taxon>Pseudomonadati</taxon>
        <taxon>Pseudomonadota</taxon>
        <taxon>Alphaproteobacteria</taxon>
        <taxon>Rhodobacterales</taxon>
        <taxon>Roseobacteraceae</taxon>
        <taxon>Octadecabacter</taxon>
    </lineage>
</organism>
<gene>
    <name evidence="1" type="ORF">OAN307_c48200</name>
</gene>